<comment type="caution">
    <text evidence="2">The sequence shown here is derived from an EMBL/GenBank/DDBJ whole genome shotgun (WGS) entry which is preliminary data.</text>
</comment>
<evidence type="ECO:0000256" key="1">
    <source>
        <dbReference type="SAM" id="Coils"/>
    </source>
</evidence>
<dbReference type="Proteomes" id="UP001240164">
    <property type="component" value="Unassembled WGS sequence"/>
</dbReference>
<name>A0ABD5AIH0_ACICA</name>
<proteinExistence type="predicted"/>
<dbReference type="EMBL" id="JAUSQP010000001">
    <property type="protein sequence ID" value="MDP9802302.1"/>
    <property type="molecule type" value="Genomic_DNA"/>
</dbReference>
<gene>
    <name evidence="2" type="ORF">J2771_000556</name>
</gene>
<evidence type="ECO:0000313" key="2">
    <source>
        <dbReference type="EMBL" id="MDP9802302.1"/>
    </source>
</evidence>
<evidence type="ECO:0008006" key="4">
    <source>
        <dbReference type="Google" id="ProtNLM"/>
    </source>
</evidence>
<evidence type="ECO:0000313" key="3">
    <source>
        <dbReference type="Proteomes" id="UP001240164"/>
    </source>
</evidence>
<dbReference type="AlphaFoldDB" id="A0ABD5AIH0"/>
<dbReference type="RefSeq" id="WP_307009622.1">
    <property type="nucleotide sequence ID" value="NZ_JAUSQP010000001.1"/>
</dbReference>
<reference evidence="2 3" key="1">
    <citation type="submission" date="2023-07" db="EMBL/GenBank/DDBJ databases">
        <title>Sorghum-associated microbial communities from plants grown in Nebraska, USA.</title>
        <authorList>
            <person name="Schachtman D."/>
        </authorList>
    </citation>
    <scope>NUCLEOTIDE SEQUENCE [LARGE SCALE GENOMIC DNA]</scope>
    <source>
        <strain evidence="2 3">CC146</strain>
    </source>
</reference>
<dbReference type="InterPro" id="IPR025935">
    <property type="entry name" value="AbiH"/>
</dbReference>
<accession>A0ABD5AIH0</accession>
<sequence length="439" mass="52699">MNILIIGNGFDLSHYLPTKYDHFMAAMHSIEDNTSDVQMGFDDIFKKLLISEKYFFEKTRELYDVNCIKLSTELVKDLKFRLIENCWYKYFSLHSKEIRTWIDFEQKIEEALILVADILNKIEKKYEDTGKFNDEIYTLSPSNSKYYFPTLQFQLLKCLGLIKSKYDQPNNDYKEGYLTKEFFIVEGQEKFGFNSRKFLSSLQKELNNFIDLFNLYIQEIIKNLNPNFYFNFPNSNNINKVFSFNYTNTFERFYKKNTIIEYLHGRSDTQHNLVLGISDIYNPSLLNLKMYGFTKYHQKIFKETQYNFLNDIILNYNKLQNELTKLESELALKFSLPIDREGLYREIRVIKSQIKNFKLNISIWGHSLDVSDEVYINEIFSLNEDRDDNVQVTIYYFDENAKFELLANLIHILKKDKVEKWMKNKWLYFKKNPDLFSKN</sequence>
<protein>
    <recommendedName>
        <fullName evidence="4">Bacteriophage abortive infection AbiH</fullName>
    </recommendedName>
</protein>
<keyword evidence="1" id="KW-0175">Coiled coil</keyword>
<dbReference type="Pfam" id="PF14253">
    <property type="entry name" value="AbiH"/>
    <property type="match status" value="1"/>
</dbReference>
<feature type="coiled-coil region" evidence="1">
    <location>
        <begin position="309"/>
        <end position="336"/>
    </location>
</feature>
<organism evidence="2 3">
    <name type="scientific">Acinetobacter calcoaceticus</name>
    <dbReference type="NCBI Taxonomy" id="471"/>
    <lineage>
        <taxon>Bacteria</taxon>
        <taxon>Pseudomonadati</taxon>
        <taxon>Pseudomonadota</taxon>
        <taxon>Gammaproteobacteria</taxon>
        <taxon>Moraxellales</taxon>
        <taxon>Moraxellaceae</taxon>
        <taxon>Acinetobacter</taxon>
        <taxon>Acinetobacter calcoaceticus/baumannii complex</taxon>
    </lineage>
</organism>